<evidence type="ECO:0008006" key="4">
    <source>
        <dbReference type="Google" id="ProtNLM"/>
    </source>
</evidence>
<organism evidence="2 3">
    <name type="scientific">Streptomyces kaniharaensis</name>
    <dbReference type="NCBI Taxonomy" id="212423"/>
    <lineage>
        <taxon>Bacteria</taxon>
        <taxon>Bacillati</taxon>
        <taxon>Actinomycetota</taxon>
        <taxon>Actinomycetes</taxon>
        <taxon>Kitasatosporales</taxon>
        <taxon>Streptomycetaceae</taxon>
        <taxon>Streptomyces</taxon>
    </lineage>
</organism>
<comment type="caution">
    <text evidence="2">The sequence shown here is derived from an EMBL/GenBank/DDBJ whole genome shotgun (WGS) entry which is preliminary data.</text>
</comment>
<accession>A0A6N7L2T9</accession>
<name>A0A6N7L2T9_9ACTN</name>
<dbReference type="EMBL" id="WBOF01000005">
    <property type="protein sequence ID" value="MQS17515.1"/>
    <property type="molecule type" value="Genomic_DNA"/>
</dbReference>
<feature type="region of interest" description="Disordered" evidence="1">
    <location>
        <begin position="161"/>
        <end position="182"/>
    </location>
</feature>
<keyword evidence="3" id="KW-1185">Reference proteome</keyword>
<proteinExistence type="predicted"/>
<sequence>MPTHPRNPSSELAAAMPPSLWLAGALGRFLRDVTVVRWAGEPELLVAMPIGVRFGAVELDAGTGLELLDVLLAGHAPYRVGPVLSDTRTERTYWLTPPEDDGGWTEPHPQARLLPAGTRIAMPDPTPGTDNRHWPVRWAHWPAVNGTLSAHPWLRSLLYDAPGPGGRRSHRPQQCSPSRPDH</sequence>
<dbReference type="OrthoDB" id="4243144at2"/>
<dbReference type="Proteomes" id="UP000450000">
    <property type="component" value="Unassembled WGS sequence"/>
</dbReference>
<evidence type="ECO:0000256" key="1">
    <source>
        <dbReference type="SAM" id="MobiDB-lite"/>
    </source>
</evidence>
<feature type="compositionally biased region" description="Polar residues" evidence="1">
    <location>
        <begin position="172"/>
        <end position="182"/>
    </location>
</feature>
<gene>
    <name evidence="2" type="ORF">F7Q99_36355</name>
</gene>
<evidence type="ECO:0000313" key="2">
    <source>
        <dbReference type="EMBL" id="MQS17515.1"/>
    </source>
</evidence>
<evidence type="ECO:0000313" key="3">
    <source>
        <dbReference type="Proteomes" id="UP000450000"/>
    </source>
</evidence>
<reference evidence="2 3" key="1">
    <citation type="submission" date="2019-09" db="EMBL/GenBank/DDBJ databases">
        <title>Genome Sequences of Streptomyces kaniharaensis ATCC 21070.</title>
        <authorList>
            <person name="Zhu W."/>
            <person name="De Crecy-Lagard V."/>
            <person name="Richards N.G."/>
        </authorList>
    </citation>
    <scope>NUCLEOTIDE SEQUENCE [LARGE SCALE GENOMIC DNA]</scope>
    <source>
        <strain evidence="2 3">SF-557</strain>
    </source>
</reference>
<dbReference type="AlphaFoldDB" id="A0A6N7L2T9"/>
<dbReference type="RefSeq" id="WP_153470585.1">
    <property type="nucleotide sequence ID" value="NZ_WBOF01000005.1"/>
</dbReference>
<protein>
    <recommendedName>
        <fullName evidence="4">DNA primase/polymerase bifunctional N-terminal domain-containing protein</fullName>
    </recommendedName>
</protein>